<dbReference type="PANTHER" id="PTHR31834">
    <property type="entry name" value="INITIATION-SPECIFIC ALPHA-1,6-MANNOSYLTRANSFERASE"/>
    <property type="match status" value="1"/>
</dbReference>
<evidence type="ECO:0000256" key="1">
    <source>
        <dbReference type="ARBA" id="ARBA00009003"/>
    </source>
</evidence>
<accession>A0A1G4K3P8</accession>
<dbReference type="SUPFAM" id="SSF53448">
    <property type="entry name" value="Nucleotide-diphospho-sugar transferases"/>
    <property type="match status" value="1"/>
</dbReference>
<dbReference type="GO" id="GO:0000136">
    <property type="term" value="C:mannan polymerase complex"/>
    <property type="evidence" value="ECO:0007669"/>
    <property type="project" value="TreeGrafter"/>
</dbReference>
<organism evidence="2 3">
    <name type="scientific">Lachancea dasiensis</name>
    <dbReference type="NCBI Taxonomy" id="1072105"/>
    <lineage>
        <taxon>Eukaryota</taxon>
        <taxon>Fungi</taxon>
        <taxon>Dikarya</taxon>
        <taxon>Ascomycota</taxon>
        <taxon>Saccharomycotina</taxon>
        <taxon>Saccharomycetes</taxon>
        <taxon>Saccharomycetales</taxon>
        <taxon>Saccharomycetaceae</taxon>
        <taxon>Lachancea</taxon>
    </lineage>
</organism>
<protein>
    <submittedName>
        <fullName evidence="2">LADA_0H11452g1_1</fullName>
    </submittedName>
</protein>
<evidence type="ECO:0000313" key="3">
    <source>
        <dbReference type="Proteomes" id="UP000190274"/>
    </source>
</evidence>
<reference evidence="2 3" key="1">
    <citation type="submission" date="2016-03" db="EMBL/GenBank/DDBJ databases">
        <authorList>
            <person name="Devillers H."/>
        </authorList>
    </citation>
    <scope>NUCLEOTIDE SEQUENCE [LARGE SCALE GENOMIC DNA]</scope>
    <source>
        <strain evidence="2">CBS 10888</strain>
    </source>
</reference>
<dbReference type="GO" id="GO:0000009">
    <property type="term" value="F:alpha-1,6-mannosyltransferase activity"/>
    <property type="evidence" value="ECO:0007669"/>
    <property type="project" value="EnsemblFungi"/>
</dbReference>
<gene>
    <name evidence="2" type="ORF">LADA_0H11452G</name>
</gene>
<dbReference type="OrthoDB" id="409543at2759"/>
<proteinExistence type="inferred from homology"/>
<dbReference type="STRING" id="1266660.A0A1G4K3P8"/>
<dbReference type="Proteomes" id="UP000190274">
    <property type="component" value="Chromosome H"/>
</dbReference>
<dbReference type="Pfam" id="PF04488">
    <property type="entry name" value="Gly_transf_sug"/>
    <property type="match status" value="1"/>
</dbReference>
<dbReference type="EMBL" id="LT598461">
    <property type="protein sequence ID" value="SCU98225.1"/>
    <property type="molecule type" value="Genomic_DNA"/>
</dbReference>
<comment type="similarity">
    <text evidence="1">Belongs to the glycosyltransferase 32 family.</text>
</comment>
<dbReference type="AlphaFoldDB" id="A0A1G4K3P8"/>
<keyword evidence="3" id="KW-1185">Reference proteome</keyword>
<dbReference type="PANTHER" id="PTHR31834:SF1">
    <property type="entry name" value="INITIATION-SPECIFIC ALPHA-1,6-MANNOSYLTRANSFERASE"/>
    <property type="match status" value="1"/>
</dbReference>
<sequence>MAKLSKLPKLSRRGRTALASAVCVYVLLAFQLHSWRVHSGFYKGLTTELPSTARAGDTNLKRFQPPAAAAADAAATGSLASLRSQLALQFPYDASQPMPKRVWQTWKTAVDSPQLSPEFRRNSGLWMEAAELASYQYALVPDAHVLALLHNLYGGVPQVIQAFESLPLPILKADFFRYLILYARGGIYSDMDTFPLKALGSWPPAATGAAIQYRGRAASSGAASSSGAPEAGFVVGIEADPDRVDWSDWYARRIQFCQWTIQSKPGHPLLRELIVNITATTLASTHVRSSAQAPPFSIDEDHRADYLVNCRDKRRFDDEFPASQKKTAANVDGTDTMNWTGPGVFSDAVFNYLDNLIATNPDVAIINDNLRAHGGAGTHKFYRKVTEGLESAAVFVKEFFTLIEEPVAVDDVLVLPITSFSPGVNQMNAKEDDHAMAFVKHMFEGSWKGTKPGTAPDT</sequence>
<dbReference type="InterPro" id="IPR039367">
    <property type="entry name" value="Och1-like"/>
</dbReference>
<dbReference type="InterPro" id="IPR007577">
    <property type="entry name" value="GlycoTrfase_DXD_sugar-bd_CS"/>
</dbReference>
<dbReference type="InterPro" id="IPR029044">
    <property type="entry name" value="Nucleotide-diphossugar_trans"/>
</dbReference>
<evidence type="ECO:0000313" key="2">
    <source>
        <dbReference type="EMBL" id="SCU98225.1"/>
    </source>
</evidence>
<name>A0A1G4K3P8_9SACH</name>
<dbReference type="Gene3D" id="3.90.550.20">
    <property type="match status" value="1"/>
</dbReference>
<dbReference type="GO" id="GO:0006487">
    <property type="term" value="P:protein N-linked glycosylation"/>
    <property type="evidence" value="ECO:0007669"/>
    <property type="project" value="EnsemblFungi"/>
</dbReference>